<name>A0AAW5YX39_9LACO</name>
<keyword evidence="1" id="KW-0472">Membrane</keyword>
<evidence type="ECO:0000256" key="1">
    <source>
        <dbReference type="SAM" id="Phobius"/>
    </source>
</evidence>
<feature type="transmembrane region" description="Helical" evidence="1">
    <location>
        <begin position="81"/>
        <end position="101"/>
    </location>
</feature>
<dbReference type="Proteomes" id="UP001210502">
    <property type="component" value="Unassembled WGS sequence"/>
</dbReference>
<reference evidence="2" key="1">
    <citation type="submission" date="2023-01" db="EMBL/GenBank/DDBJ databases">
        <title>Sequencing of the bacterial strains from artisanal fermented milk Matsoni.</title>
        <authorList>
            <person name="Rozman V."/>
            <person name="Accetto T."/>
            <person name="Bogovic Matijasic B."/>
        </authorList>
    </citation>
    <scope>NUCLEOTIDE SEQUENCE</scope>
    <source>
        <strain evidence="2">Lbl333</strain>
    </source>
</reference>
<sequence>MKFEVKENKKRKLEYQAYLPYAALLLLAAYFCFRQMLTGNVIIGSDTIFHYNRFYETAEQIKHGNFNWFMSMYGYSHSGRVINALYGPLFAYANGLLLLLVKTWYRYQIVSSFIVYAVGGIGMYRALRRFNSRRSVATILAMLYLTIGWMPRWQGATNFSGISAAMMPYGILVAADMIFAEKKIPWVKMGLLMAIALEVHLLTAVMYMAFLLPAWLYVLIKNKGQRQLWLETCQAVGLAVLLALNTLAPLLWLSKTNSLAAPSTRNMMGNALHLKHTYLAVAPRGLLGYNQRGGLTYWLFCIFAGQILYAVWQRQKDRLNSYITLYGAFWLFMSSRLLPWERISDRLPALARYLQFPSRFTCIAYPLLLIGIGMSAEILLKKSKHFSWLVYGLIGAALALTTSSMVRYMNADAWNGYLNNVGHNASTNFGHEVTNPGKHKIKKTKSGLIAMTPARKEAMRQANAATHTNDLRKFLTLTKKPIADYLPVYKFDPKPVITGWADGYKNKEYWQEQTNKAARSYDKTVLNHKVRKPIKFEILKGGKVKLTWTSKGKKKRLPVVTYAQSKLTVNGKVLTKYERSWIGAPKVASRHGKNVAYLEFVTPLWLKLLLAISLLSWPGFICLGLGIKLKGKNAEREGKKQK</sequence>
<feature type="transmembrane region" description="Helical" evidence="1">
    <location>
        <begin position="604"/>
        <end position="627"/>
    </location>
</feature>
<feature type="transmembrane region" description="Helical" evidence="1">
    <location>
        <begin position="107"/>
        <end position="124"/>
    </location>
</feature>
<feature type="transmembrane region" description="Helical" evidence="1">
    <location>
        <begin position="228"/>
        <end position="252"/>
    </location>
</feature>
<feature type="transmembrane region" description="Helical" evidence="1">
    <location>
        <begin position="319"/>
        <end position="338"/>
    </location>
</feature>
<feature type="transmembrane region" description="Helical" evidence="1">
    <location>
        <begin position="358"/>
        <end position="376"/>
    </location>
</feature>
<dbReference type="AlphaFoldDB" id="A0AAW5YX39"/>
<feature type="transmembrane region" description="Helical" evidence="1">
    <location>
        <begin position="159"/>
        <end position="179"/>
    </location>
</feature>
<feature type="transmembrane region" description="Helical" evidence="1">
    <location>
        <begin position="136"/>
        <end position="153"/>
    </location>
</feature>
<dbReference type="RefSeq" id="WP_271025038.1">
    <property type="nucleotide sequence ID" value="NZ_JAQIEY010000050.1"/>
</dbReference>
<gene>
    <name evidence="2" type="ORF">PF586_09675</name>
</gene>
<proteinExistence type="predicted"/>
<feature type="transmembrane region" description="Helical" evidence="1">
    <location>
        <begin position="191"/>
        <end position="216"/>
    </location>
</feature>
<accession>A0AAW5YX39</accession>
<evidence type="ECO:0008006" key="4">
    <source>
        <dbReference type="Google" id="ProtNLM"/>
    </source>
</evidence>
<evidence type="ECO:0000313" key="2">
    <source>
        <dbReference type="EMBL" id="MDA3768669.1"/>
    </source>
</evidence>
<keyword evidence="1" id="KW-1133">Transmembrane helix</keyword>
<keyword evidence="1" id="KW-0812">Transmembrane</keyword>
<feature type="transmembrane region" description="Helical" evidence="1">
    <location>
        <begin position="388"/>
        <end position="409"/>
    </location>
</feature>
<evidence type="ECO:0000313" key="3">
    <source>
        <dbReference type="Proteomes" id="UP001210502"/>
    </source>
</evidence>
<feature type="transmembrane region" description="Helical" evidence="1">
    <location>
        <begin position="15"/>
        <end position="33"/>
    </location>
</feature>
<feature type="transmembrane region" description="Helical" evidence="1">
    <location>
        <begin position="295"/>
        <end position="312"/>
    </location>
</feature>
<organism evidence="2 3">
    <name type="scientific">Lactobacillus delbrueckii</name>
    <dbReference type="NCBI Taxonomy" id="1584"/>
    <lineage>
        <taxon>Bacteria</taxon>
        <taxon>Bacillati</taxon>
        <taxon>Bacillota</taxon>
        <taxon>Bacilli</taxon>
        <taxon>Lactobacillales</taxon>
        <taxon>Lactobacillaceae</taxon>
        <taxon>Lactobacillus</taxon>
    </lineage>
</organism>
<protein>
    <recommendedName>
        <fullName evidence="4">Cell division protein</fullName>
    </recommendedName>
</protein>
<comment type="caution">
    <text evidence="2">The sequence shown here is derived from an EMBL/GenBank/DDBJ whole genome shotgun (WGS) entry which is preliminary data.</text>
</comment>
<dbReference type="EMBL" id="JAQIEY010000050">
    <property type="protein sequence ID" value="MDA3768669.1"/>
    <property type="molecule type" value="Genomic_DNA"/>
</dbReference>